<proteinExistence type="predicted"/>
<keyword evidence="3" id="KW-0479">Metal-binding</keyword>
<organism evidence="4 5">
    <name type="scientific">Pectobacterium aroidearum</name>
    <dbReference type="NCBI Taxonomy" id="1201031"/>
    <lineage>
        <taxon>Bacteria</taxon>
        <taxon>Pseudomonadati</taxon>
        <taxon>Pseudomonadota</taxon>
        <taxon>Gammaproteobacteria</taxon>
        <taxon>Enterobacterales</taxon>
        <taxon>Pectobacteriaceae</taxon>
        <taxon>Pectobacterium</taxon>
    </lineage>
</organism>
<reference evidence="4 5" key="1">
    <citation type="submission" date="2020-07" db="EMBL/GenBank/DDBJ databases">
        <title>Characterization of Pectobacterium aroidearum strains causing soft rot on Amorphophallus konjac.</title>
        <authorList>
            <person name="Xie H."/>
        </authorList>
    </citation>
    <scope>NUCLEOTIDE SEQUENCE [LARGE SCALE GENOMIC DNA]</scope>
    <source>
        <strain evidence="4 5">MY10</strain>
    </source>
</reference>
<accession>A0ABR5Z7T7</accession>
<dbReference type="EMBL" id="JACERK010000001">
    <property type="protein sequence ID" value="MBA5230647.1"/>
    <property type="molecule type" value="Genomic_DNA"/>
</dbReference>
<dbReference type="InterPro" id="IPR002495">
    <property type="entry name" value="Glyco_trans_8"/>
</dbReference>
<dbReference type="InterPro" id="IPR050748">
    <property type="entry name" value="Glycosyltrans_8_dom-fam"/>
</dbReference>
<comment type="caution">
    <text evidence="4">The sequence shown here is derived from an EMBL/GenBank/DDBJ whole genome shotgun (WGS) entry which is preliminary data.</text>
</comment>
<sequence>MAAQEKDFVSSHHTGGPVVPPFVSDHLPANRMAGPTASSAITDAYFGTEIGRILLNLHDASIAFAALQQNNAGVSQVTLTTGYLQLCLRYGADQGVARLLKSVQMAYVHSCYHALIGVATRLINAGLMSDAESVIAHLCKFTGPTAEIRILRLKFLFKAAQFDELHKQFAHIPLRDYRINAELLMLRVRYECITGRPDAGLTWLDEFGPRNTLPVDLMWSAAQCLNELGKFEDALALLEVWISLDFSFKDHAELVLNTASKSSGTLRLVRAIEALHGWFTSLDLLHLRTALLQTIEARHSAHAKVTSVDEKQSIRELDFPYANGMISMTTPRQRHAIFLCADTAYNVPALVALTSLAMSIAQANPPPDIYMFVLPETHEIWSQIAHCFAKKFPLTVKIVSTLQMDLDESRAHYGFQNYGKMLSITAYARLYASRYLQGLGITRALYLDSDVVIRRSPLGLLHMDMGGYPLAARTERAHPRISRAIKLHGIPNGRYFNSGILLLDFQHPATQSTLNTAIAYSEQLDNKLLYLDQCALNKAIQGLYLDLDEKFNWFIVPDDTAHPQDEDAAIMHFISTPKPWDLNYSGRGATLWADYKHHAIQVIGEGIFYAISKVA</sequence>
<dbReference type="PANTHER" id="PTHR13778:SF47">
    <property type="entry name" value="LIPOPOLYSACCHARIDE 1,3-GALACTOSYLTRANSFERASE"/>
    <property type="match status" value="1"/>
</dbReference>
<evidence type="ECO:0000256" key="3">
    <source>
        <dbReference type="ARBA" id="ARBA00022723"/>
    </source>
</evidence>
<dbReference type="GO" id="GO:0016740">
    <property type="term" value="F:transferase activity"/>
    <property type="evidence" value="ECO:0007669"/>
    <property type="project" value="UniProtKB-KW"/>
</dbReference>
<dbReference type="Proteomes" id="UP000530038">
    <property type="component" value="Unassembled WGS sequence"/>
</dbReference>
<evidence type="ECO:0000313" key="5">
    <source>
        <dbReference type="Proteomes" id="UP000530038"/>
    </source>
</evidence>
<dbReference type="InterPro" id="IPR029044">
    <property type="entry name" value="Nucleotide-diphossugar_trans"/>
</dbReference>
<dbReference type="SUPFAM" id="SSF53448">
    <property type="entry name" value="Nucleotide-diphospho-sugar transferases"/>
    <property type="match status" value="1"/>
</dbReference>
<name>A0ABR5Z7T7_9GAMM</name>
<keyword evidence="1" id="KW-0328">Glycosyltransferase</keyword>
<evidence type="ECO:0000313" key="4">
    <source>
        <dbReference type="EMBL" id="MBA5230647.1"/>
    </source>
</evidence>
<dbReference type="Pfam" id="PF01501">
    <property type="entry name" value="Glyco_transf_8"/>
    <property type="match status" value="1"/>
</dbReference>
<keyword evidence="5" id="KW-1185">Reference proteome</keyword>
<dbReference type="PANTHER" id="PTHR13778">
    <property type="entry name" value="GLYCOSYLTRANSFERASE 8 DOMAIN-CONTAINING PROTEIN"/>
    <property type="match status" value="1"/>
</dbReference>
<keyword evidence="2 4" id="KW-0808">Transferase</keyword>
<protein>
    <submittedName>
        <fullName evidence="4">Glycosyl transferase</fullName>
    </submittedName>
</protein>
<evidence type="ECO:0000256" key="1">
    <source>
        <dbReference type="ARBA" id="ARBA00022676"/>
    </source>
</evidence>
<evidence type="ECO:0000256" key="2">
    <source>
        <dbReference type="ARBA" id="ARBA00022679"/>
    </source>
</evidence>
<dbReference type="Gene3D" id="3.90.550.10">
    <property type="entry name" value="Spore Coat Polysaccharide Biosynthesis Protein SpsA, Chain A"/>
    <property type="match status" value="1"/>
</dbReference>
<gene>
    <name evidence="4" type="ORF">H2Y56_00760</name>
</gene>
<dbReference type="RefSeq" id="WP_181828336.1">
    <property type="nucleotide sequence ID" value="NZ_CP090589.1"/>
</dbReference>